<evidence type="ECO:0000313" key="3">
    <source>
        <dbReference type="EMBL" id="MCP2371346.1"/>
    </source>
</evidence>
<keyword evidence="2" id="KW-0472">Membrane</keyword>
<keyword evidence="2" id="KW-0812">Transmembrane</keyword>
<feature type="transmembrane region" description="Helical" evidence="2">
    <location>
        <begin position="140"/>
        <end position="161"/>
    </location>
</feature>
<evidence type="ECO:0008006" key="5">
    <source>
        <dbReference type="Google" id="ProtNLM"/>
    </source>
</evidence>
<proteinExistence type="predicted"/>
<dbReference type="Proteomes" id="UP001139722">
    <property type="component" value="Unassembled WGS sequence"/>
</dbReference>
<feature type="transmembrane region" description="Helical" evidence="2">
    <location>
        <begin position="225"/>
        <end position="248"/>
    </location>
</feature>
<feature type="compositionally biased region" description="Pro residues" evidence="1">
    <location>
        <begin position="14"/>
        <end position="26"/>
    </location>
</feature>
<name>A0A9X2H1A7_9MICO</name>
<dbReference type="RefSeq" id="WP_156999447.1">
    <property type="nucleotide sequence ID" value="NZ_BAAANU010000015.1"/>
</dbReference>
<evidence type="ECO:0000313" key="4">
    <source>
        <dbReference type="Proteomes" id="UP001139722"/>
    </source>
</evidence>
<organism evidence="3 4">
    <name type="scientific">Agromyces terreus</name>
    <dbReference type="NCBI Taxonomy" id="424795"/>
    <lineage>
        <taxon>Bacteria</taxon>
        <taxon>Bacillati</taxon>
        <taxon>Actinomycetota</taxon>
        <taxon>Actinomycetes</taxon>
        <taxon>Micrococcales</taxon>
        <taxon>Microbacteriaceae</taxon>
        <taxon>Agromyces</taxon>
    </lineage>
</organism>
<keyword evidence="4" id="KW-1185">Reference proteome</keyword>
<evidence type="ECO:0000256" key="2">
    <source>
        <dbReference type="SAM" id="Phobius"/>
    </source>
</evidence>
<accession>A0A9X2H1A7</accession>
<reference evidence="3" key="1">
    <citation type="submission" date="2022-06" db="EMBL/GenBank/DDBJ databases">
        <title>Sequencing the genomes of 1000 actinobacteria strains.</title>
        <authorList>
            <person name="Klenk H.-P."/>
        </authorList>
    </citation>
    <scope>NUCLEOTIDE SEQUENCE</scope>
    <source>
        <strain evidence="3">DSM 22016</strain>
    </source>
</reference>
<feature type="transmembrane region" description="Helical" evidence="2">
    <location>
        <begin position="194"/>
        <end position="219"/>
    </location>
</feature>
<feature type="transmembrane region" description="Helical" evidence="2">
    <location>
        <begin position="99"/>
        <end position="120"/>
    </location>
</feature>
<feature type="transmembrane region" description="Helical" evidence="2">
    <location>
        <begin position="280"/>
        <end position="306"/>
    </location>
</feature>
<evidence type="ECO:0000256" key="1">
    <source>
        <dbReference type="SAM" id="MobiDB-lite"/>
    </source>
</evidence>
<dbReference type="OrthoDB" id="121140at2"/>
<sequence>MSEHDWQAPGASTPQPPAPAPVPQWGPPTSGEPGAPQPQYGAAPPGYGAPPAPYGAPIGWTPPPKPGLLPLRPMGFGTLLWAPFRTLRRNPAATFGSGLIVQLVALVVTSAVMVPAFLFVFGRLDSAQPDDLDALLPGSIGVLVLAMLVAVAVSVVAGAFLQGVMIEEVASGTLGQKLGLGALWRRTLPRIGPLLGWTALVSLAVLIVIALLTGIVVLGATISPIGLAIGIIVVVIASLGLAVLGFWLGTRVSLVPSIIVLERAGIAAAVRRSWRLTTGFFWRTLGIIVLVGVLLNIASQIVLQPISLVGGLLPAIVDPTGSGAAIPITIVLAVVTLLVTLVIGSITTVVQAAVIGIVYIDLRMRSEGLDLELQRHVEQRDAGLPVGDPWAAPAPDGGAPA</sequence>
<protein>
    <recommendedName>
        <fullName evidence="5">Glycerophosphoryl diester phosphodiesterase membrane domain-containing protein</fullName>
    </recommendedName>
</protein>
<feature type="transmembrane region" description="Helical" evidence="2">
    <location>
        <begin position="326"/>
        <end position="359"/>
    </location>
</feature>
<keyword evidence="2" id="KW-1133">Transmembrane helix</keyword>
<dbReference type="EMBL" id="JAMZDY010000001">
    <property type="protein sequence ID" value="MCP2371346.1"/>
    <property type="molecule type" value="Genomic_DNA"/>
</dbReference>
<feature type="compositionally biased region" description="Low complexity" evidence="1">
    <location>
        <begin position="33"/>
        <end position="46"/>
    </location>
</feature>
<feature type="region of interest" description="Disordered" evidence="1">
    <location>
        <begin position="1"/>
        <end position="47"/>
    </location>
</feature>
<dbReference type="AlphaFoldDB" id="A0A9X2H1A7"/>
<comment type="caution">
    <text evidence="3">The sequence shown here is derived from an EMBL/GenBank/DDBJ whole genome shotgun (WGS) entry which is preliminary data.</text>
</comment>
<gene>
    <name evidence="3" type="ORF">BJ978_002022</name>
</gene>